<dbReference type="Proteomes" id="UP001642900">
    <property type="component" value="Unassembled WGS sequence"/>
</dbReference>
<keyword evidence="1" id="KW-0472">Membrane</keyword>
<accession>A0A6G4WE09</accession>
<evidence type="ECO:0000313" key="3">
    <source>
        <dbReference type="Proteomes" id="UP001642900"/>
    </source>
</evidence>
<evidence type="ECO:0000256" key="1">
    <source>
        <dbReference type="SAM" id="Phobius"/>
    </source>
</evidence>
<name>A0A6G4WE09_9HYPH</name>
<feature type="transmembrane region" description="Helical" evidence="1">
    <location>
        <begin position="138"/>
        <end position="158"/>
    </location>
</feature>
<organism evidence="2 3">
    <name type="scientific">Allomesorhizobium camelthorni</name>
    <dbReference type="NCBI Taxonomy" id="475069"/>
    <lineage>
        <taxon>Bacteria</taxon>
        <taxon>Pseudomonadati</taxon>
        <taxon>Pseudomonadota</taxon>
        <taxon>Alphaproteobacteria</taxon>
        <taxon>Hyphomicrobiales</taxon>
        <taxon>Phyllobacteriaceae</taxon>
        <taxon>Allomesorhizobium</taxon>
    </lineage>
</organism>
<gene>
    <name evidence="2" type="ORF">G6N73_18035</name>
</gene>
<protein>
    <submittedName>
        <fullName evidence="2">Transporter</fullName>
    </submittedName>
</protein>
<reference evidence="2 3" key="1">
    <citation type="submission" date="2020-02" db="EMBL/GenBank/DDBJ databases">
        <title>Genome sequence of strain CCNWXJ40-4.</title>
        <authorList>
            <person name="Gao J."/>
            <person name="Sun J."/>
        </authorList>
    </citation>
    <scope>NUCLEOTIDE SEQUENCE [LARGE SCALE GENOMIC DNA]</scope>
    <source>
        <strain evidence="2 3">CCNWXJ 40-4</strain>
    </source>
</reference>
<feature type="transmembrane region" description="Helical" evidence="1">
    <location>
        <begin position="170"/>
        <end position="193"/>
    </location>
</feature>
<feature type="transmembrane region" description="Helical" evidence="1">
    <location>
        <begin position="104"/>
        <end position="126"/>
    </location>
</feature>
<dbReference type="AlphaFoldDB" id="A0A6G4WE09"/>
<evidence type="ECO:0000313" key="2">
    <source>
        <dbReference type="EMBL" id="NGO53045.1"/>
    </source>
</evidence>
<feature type="transmembrane region" description="Helical" evidence="1">
    <location>
        <begin position="35"/>
        <end position="56"/>
    </location>
</feature>
<dbReference type="RefSeq" id="WP_165030029.1">
    <property type="nucleotide sequence ID" value="NZ_JAAKZF010000026.1"/>
</dbReference>
<keyword evidence="1" id="KW-0812">Transmembrane</keyword>
<feature type="transmembrane region" description="Helical" evidence="1">
    <location>
        <begin position="77"/>
        <end position="98"/>
    </location>
</feature>
<dbReference type="EMBL" id="JAAKZF010000026">
    <property type="protein sequence ID" value="NGO53045.1"/>
    <property type="molecule type" value="Genomic_DNA"/>
</dbReference>
<comment type="caution">
    <text evidence="2">The sequence shown here is derived from an EMBL/GenBank/DDBJ whole genome shotgun (WGS) entry which is preliminary data.</text>
</comment>
<sequence length="197" mass="20765">MPSAAEIQRYLTGAWRLMTGKPDGLLLLDISVDGFWNSFFAIVIALPALFVSWIGVANEIAEEPLAGGRLSILLRLAAIDLSAWILPLVALAVAAPLAGIGARFVHYVVASNWGSALIIWLMLPAAMLRLISPSSSDLASLLSIGLFGLSMVLTWRLTNVVIGRGPTIGTAVFAGMFIASLAVLFLLQAALGIQLPG</sequence>
<keyword evidence="1" id="KW-1133">Transmembrane helix</keyword>
<proteinExistence type="predicted"/>
<keyword evidence="3" id="KW-1185">Reference proteome</keyword>